<name>A0A5C4LA09_9HYPH</name>
<organism evidence="2 3">
    <name type="scientific">Methylobacterium terricola</name>
    <dbReference type="NCBI Taxonomy" id="2583531"/>
    <lineage>
        <taxon>Bacteria</taxon>
        <taxon>Pseudomonadati</taxon>
        <taxon>Pseudomonadota</taxon>
        <taxon>Alphaproteobacteria</taxon>
        <taxon>Hyphomicrobiales</taxon>
        <taxon>Methylobacteriaceae</taxon>
        <taxon>Methylobacterium</taxon>
    </lineage>
</organism>
<accession>A0A5C4LA09</accession>
<dbReference type="AlphaFoldDB" id="A0A5C4LA09"/>
<gene>
    <name evidence="2" type="ORF">FF100_26365</name>
</gene>
<evidence type="ECO:0000313" key="2">
    <source>
        <dbReference type="EMBL" id="TNC09365.1"/>
    </source>
</evidence>
<evidence type="ECO:0000256" key="1">
    <source>
        <dbReference type="SAM" id="MobiDB-lite"/>
    </source>
</evidence>
<protein>
    <submittedName>
        <fullName evidence="2">Uncharacterized protein</fullName>
    </submittedName>
</protein>
<feature type="compositionally biased region" description="Basic and acidic residues" evidence="1">
    <location>
        <begin position="124"/>
        <end position="134"/>
    </location>
</feature>
<evidence type="ECO:0000313" key="3">
    <source>
        <dbReference type="Proteomes" id="UP000305267"/>
    </source>
</evidence>
<sequence>MRLERAVLANGARTEQLLAEGAGSDMLGDIHAMQAAFVRQIGTIEPEWRAGCLQISPGSASLRKANALSRIVEQRFDFVGQVGDLMVDTMTRTAGLIETATVGDAYRLSGKISERRAQARRAGSKRDRDRDRPATLRVILGPRSGPG</sequence>
<proteinExistence type="predicted"/>
<dbReference type="OrthoDB" id="7994012at2"/>
<dbReference type="RefSeq" id="WP_139038736.1">
    <property type="nucleotide sequence ID" value="NZ_VDDA01000017.1"/>
</dbReference>
<feature type="region of interest" description="Disordered" evidence="1">
    <location>
        <begin position="116"/>
        <end position="147"/>
    </location>
</feature>
<comment type="caution">
    <text evidence="2">The sequence shown here is derived from an EMBL/GenBank/DDBJ whole genome shotgun (WGS) entry which is preliminary data.</text>
</comment>
<reference evidence="2 3" key="1">
    <citation type="submission" date="2019-06" db="EMBL/GenBank/DDBJ databases">
        <title>Genome of Methylobacterium sp. 17Sr1-39.</title>
        <authorList>
            <person name="Seo T."/>
        </authorList>
    </citation>
    <scope>NUCLEOTIDE SEQUENCE [LARGE SCALE GENOMIC DNA]</scope>
    <source>
        <strain evidence="2 3">17Sr1-39</strain>
    </source>
</reference>
<dbReference type="Proteomes" id="UP000305267">
    <property type="component" value="Unassembled WGS sequence"/>
</dbReference>
<dbReference type="EMBL" id="VDDA01000017">
    <property type="protein sequence ID" value="TNC09365.1"/>
    <property type="molecule type" value="Genomic_DNA"/>
</dbReference>
<keyword evidence="3" id="KW-1185">Reference proteome</keyword>